<dbReference type="InterPro" id="IPR016181">
    <property type="entry name" value="Acyl_CoA_acyltransferase"/>
</dbReference>
<name>A0A0A1TGV4_9HYPO</name>
<dbReference type="PANTHER" id="PTHR43415:SF3">
    <property type="entry name" value="GNAT-FAMILY ACETYLTRANSFERASE"/>
    <property type="match status" value="1"/>
</dbReference>
<protein>
    <recommendedName>
        <fullName evidence="1">N-acetyltransferase domain-containing protein</fullName>
    </recommendedName>
</protein>
<organism evidence="2 3">
    <name type="scientific">[Torrubiella] hemipterigena</name>
    <dbReference type="NCBI Taxonomy" id="1531966"/>
    <lineage>
        <taxon>Eukaryota</taxon>
        <taxon>Fungi</taxon>
        <taxon>Dikarya</taxon>
        <taxon>Ascomycota</taxon>
        <taxon>Pezizomycotina</taxon>
        <taxon>Sordariomycetes</taxon>
        <taxon>Hypocreomycetidae</taxon>
        <taxon>Hypocreales</taxon>
        <taxon>Clavicipitaceae</taxon>
        <taxon>Clavicipitaceae incertae sedis</taxon>
        <taxon>'Torrubiella' clade</taxon>
    </lineage>
</organism>
<proteinExistence type="predicted"/>
<evidence type="ECO:0000259" key="1">
    <source>
        <dbReference type="PROSITE" id="PS51186"/>
    </source>
</evidence>
<dbReference type="Gene3D" id="3.40.630.30">
    <property type="match status" value="1"/>
</dbReference>
<dbReference type="Proteomes" id="UP000039046">
    <property type="component" value="Unassembled WGS sequence"/>
</dbReference>
<dbReference type="AlphaFoldDB" id="A0A0A1TGV4"/>
<feature type="domain" description="N-acetyltransferase" evidence="1">
    <location>
        <begin position="31"/>
        <end position="198"/>
    </location>
</feature>
<dbReference type="PANTHER" id="PTHR43415">
    <property type="entry name" value="SPERMIDINE N(1)-ACETYLTRANSFERASE"/>
    <property type="match status" value="1"/>
</dbReference>
<dbReference type="OrthoDB" id="64477at2759"/>
<keyword evidence="3" id="KW-1185">Reference proteome</keyword>
<dbReference type="HOGENOM" id="CLU_013985_3_2_1"/>
<evidence type="ECO:0000313" key="2">
    <source>
        <dbReference type="EMBL" id="CEJ89548.1"/>
    </source>
</evidence>
<dbReference type="Pfam" id="PF00583">
    <property type="entry name" value="Acetyltransf_1"/>
    <property type="match status" value="1"/>
</dbReference>
<accession>A0A0A1TGV4</accession>
<dbReference type="GO" id="GO:0016747">
    <property type="term" value="F:acyltransferase activity, transferring groups other than amino-acyl groups"/>
    <property type="evidence" value="ECO:0007669"/>
    <property type="project" value="InterPro"/>
</dbReference>
<reference evidence="2 3" key="1">
    <citation type="journal article" date="2015" name="Genome Announc.">
        <title>Draft Genome Sequence and Gene Annotation of the Entomopathogenic Fungus Verticillium hemipterigenum.</title>
        <authorList>
            <person name="Horn F."/>
            <person name="Habel A."/>
            <person name="Scharf D.H."/>
            <person name="Dworschak J."/>
            <person name="Brakhage A.A."/>
            <person name="Guthke R."/>
            <person name="Hertweck C."/>
            <person name="Linde J."/>
        </authorList>
    </citation>
    <scope>NUCLEOTIDE SEQUENCE [LARGE SCALE GENOMIC DNA]</scope>
</reference>
<sequence>MSGYANVFTSDRLIYEPLDPKDSKTKDFYYSLKRDPNVDVFVDINVLSPRCRSDLDEKSWEDRMNADLFKAVICIKPDNWDELASQPGTSALRGIPIGFIVIFGSPATFASHRRGTLGISLSTQYHGKGYGTEALIYLRDWAFRFGNLHSLSLDVASFNEKAIGMYKKVGFVEEGRMREALYFDGEWRDALSMSILRQEWDEIQKKKNAAVQEK</sequence>
<dbReference type="PROSITE" id="PS51186">
    <property type="entry name" value="GNAT"/>
    <property type="match status" value="1"/>
</dbReference>
<dbReference type="InterPro" id="IPR000182">
    <property type="entry name" value="GNAT_dom"/>
</dbReference>
<gene>
    <name evidence="2" type="ORF">VHEMI05389</name>
</gene>
<dbReference type="EMBL" id="CDHN01000002">
    <property type="protein sequence ID" value="CEJ89548.1"/>
    <property type="molecule type" value="Genomic_DNA"/>
</dbReference>
<dbReference type="SUPFAM" id="SSF55729">
    <property type="entry name" value="Acyl-CoA N-acyltransferases (Nat)"/>
    <property type="match status" value="1"/>
</dbReference>
<evidence type="ECO:0000313" key="3">
    <source>
        <dbReference type="Proteomes" id="UP000039046"/>
    </source>
</evidence>